<dbReference type="HOGENOM" id="CLU_2985482_0_0_2"/>
<gene>
    <name evidence="1" type="ORF">NVIE_015580</name>
</gene>
<sequence length="55" mass="6439">MVQQDRKYQKKKAAVEKFIKKNGTTDHSIILNSIDVDYDTLMRILSELRNEGRIS</sequence>
<reference evidence="1 2" key="1">
    <citation type="journal article" date="2014" name="Int. J. Syst. Evol. Microbiol.">
        <title>Nitrososphaera viennensis gen. nov., sp. nov., an aerobic and mesophilic, ammonia-oxidizing archaeon from soil and a member of the archaeal phylum Thaumarchaeota.</title>
        <authorList>
            <person name="Stieglmeier M."/>
            <person name="Klingl A."/>
            <person name="Alves R.J."/>
            <person name="Rittmann S.K."/>
            <person name="Melcher M."/>
            <person name="Leisch N."/>
            <person name="Schleper C."/>
        </authorList>
    </citation>
    <scope>NUCLEOTIDE SEQUENCE [LARGE SCALE GENOMIC DNA]</scope>
    <source>
        <strain evidence="1">EN76</strain>
    </source>
</reference>
<dbReference type="OrthoDB" id="11286at2157"/>
<name>A0A060HRH7_9ARCH</name>
<organism evidence="1 2">
    <name type="scientific">Nitrososphaera viennensis EN76</name>
    <dbReference type="NCBI Taxonomy" id="926571"/>
    <lineage>
        <taxon>Archaea</taxon>
        <taxon>Nitrososphaerota</taxon>
        <taxon>Nitrososphaeria</taxon>
        <taxon>Nitrososphaerales</taxon>
        <taxon>Nitrososphaeraceae</taxon>
        <taxon>Nitrososphaera</taxon>
    </lineage>
</organism>
<evidence type="ECO:0000313" key="1">
    <source>
        <dbReference type="EMBL" id="AIC15807.1"/>
    </source>
</evidence>
<dbReference type="AlphaFoldDB" id="A0A060HRH7"/>
<evidence type="ECO:0000313" key="2">
    <source>
        <dbReference type="Proteomes" id="UP000027093"/>
    </source>
</evidence>
<dbReference type="EMBL" id="CP007536">
    <property type="protein sequence ID" value="AIC15807.1"/>
    <property type="molecule type" value="Genomic_DNA"/>
</dbReference>
<proteinExistence type="predicted"/>
<dbReference type="RefSeq" id="WP_158435138.1">
    <property type="nucleotide sequence ID" value="NZ_CP007536.1"/>
</dbReference>
<dbReference type="KEGG" id="nvn:NVIE_015580"/>
<dbReference type="Proteomes" id="UP000027093">
    <property type="component" value="Chromosome"/>
</dbReference>
<keyword evidence="2" id="KW-1185">Reference proteome</keyword>
<dbReference type="GeneID" id="74946829"/>
<accession>A0A060HRH7</accession>
<protein>
    <recommendedName>
        <fullName evidence="3">ArnR1-like winged helix-turn-helix domain-containing protein</fullName>
    </recommendedName>
</protein>
<evidence type="ECO:0008006" key="3">
    <source>
        <dbReference type="Google" id="ProtNLM"/>
    </source>
</evidence>